<evidence type="ECO:0000313" key="3">
    <source>
        <dbReference type="EMBL" id="MEJ1089304.1"/>
    </source>
</evidence>
<dbReference type="EMBL" id="JBBDGM010000012">
    <property type="protein sequence ID" value="MEJ1089304.1"/>
    <property type="molecule type" value="Genomic_DNA"/>
</dbReference>
<dbReference type="Proteomes" id="UP001371224">
    <property type="component" value="Unassembled WGS sequence"/>
</dbReference>
<dbReference type="RefSeq" id="WP_337332950.1">
    <property type="nucleotide sequence ID" value="NZ_JBBDGM010000012.1"/>
</dbReference>
<feature type="region of interest" description="Disordered" evidence="1">
    <location>
        <begin position="508"/>
        <end position="557"/>
    </location>
</feature>
<dbReference type="SUPFAM" id="SSF52540">
    <property type="entry name" value="P-loop containing nucleoside triphosphate hydrolases"/>
    <property type="match status" value="1"/>
</dbReference>
<proteinExistence type="predicted"/>
<organism evidence="3 4">
    <name type="scientific">Microbacterium bandirmense</name>
    <dbReference type="NCBI Taxonomy" id="3122050"/>
    <lineage>
        <taxon>Bacteria</taxon>
        <taxon>Bacillati</taxon>
        <taxon>Actinomycetota</taxon>
        <taxon>Actinomycetes</taxon>
        <taxon>Micrococcales</taxon>
        <taxon>Microbacteriaceae</taxon>
        <taxon>Microbacterium</taxon>
    </lineage>
</organism>
<feature type="domain" description="G" evidence="2">
    <location>
        <begin position="57"/>
        <end position="191"/>
    </location>
</feature>
<gene>
    <name evidence="3" type="ORF">WDU99_13365</name>
</gene>
<evidence type="ECO:0000313" key="4">
    <source>
        <dbReference type="Proteomes" id="UP001371224"/>
    </source>
</evidence>
<reference evidence="3 4" key="1">
    <citation type="submission" date="2024-02" db="EMBL/GenBank/DDBJ databases">
        <authorList>
            <person name="Saticioglu I.B."/>
        </authorList>
    </citation>
    <scope>NUCLEOTIDE SEQUENCE [LARGE SCALE GENOMIC DNA]</scope>
    <source>
        <strain evidence="3 4">Mu-80</strain>
    </source>
</reference>
<accession>A0ABU8LDB2</accession>
<keyword evidence="4" id="KW-1185">Reference proteome</keyword>
<evidence type="ECO:0000256" key="1">
    <source>
        <dbReference type="SAM" id="MobiDB-lite"/>
    </source>
</evidence>
<dbReference type="InterPro" id="IPR027417">
    <property type="entry name" value="P-loop_NTPase"/>
</dbReference>
<name>A0ABU8LDB2_9MICO</name>
<dbReference type="InterPro" id="IPR006073">
    <property type="entry name" value="GTP-bd"/>
</dbReference>
<evidence type="ECO:0000259" key="2">
    <source>
        <dbReference type="Pfam" id="PF01926"/>
    </source>
</evidence>
<sequence>MTPTAPFASVIDDAPQSALIADTEDLLRTARSVYAGDREATALIDQLEVRLHEPLRLALAGMVKAGKSTLMNALLGERIAATDTAECTRIVTWYRYSATPTITMHLRDGGTERMPIRREHGLLVFDLGGRTAEEIEWIDVGWPLDGLESLILIDTPGIASLSGETSARTARFLTPEDSPSAADAVVYLMRHLHGSDVKFLEAFRDTAAGAAQSVAAVAVLSRTDEIGSGRIDSLLSARRVAGRYERDGNLSALALGVVPVAGLLAEGARTLRESEYIAFRELAGLERTERERLLVSADRFTRASDATGLSVAVRQDLLGRFGIFGVRLATAIIRGGVSSSSELSDALVQQSGMIELQQFVQTQFHPRAETLKARGVVLQLQALLRRAPRAGTERIRAGIERFTVSAHMLRELSLLAQARSSGLPLDESEATDAARILGAAGIAASDRLGLAADATSADIAGRASTEIDRWRALAASPMIERQTADVYEAVLRSLAAIASEVGLARSLRPAPHIEAPGGPGDGAGEDAAEQGKQNQGGLRRKKRLQWFPLRTERHPLR</sequence>
<dbReference type="Pfam" id="PF01926">
    <property type="entry name" value="MMR_HSR1"/>
    <property type="match status" value="1"/>
</dbReference>
<dbReference type="Gene3D" id="3.40.50.300">
    <property type="entry name" value="P-loop containing nucleotide triphosphate hydrolases"/>
    <property type="match status" value="1"/>
</dbReference>
<comment type="caution">
    <text evidence="3">The sequence shown here is derived from an EMBL/GenBank/DDBJ whole genome shotgun (WGS) entry which is preliminary data.</text>
</comment>
<protein>
    <submittedName>
        <fullName evidence="3">GTPase</fullName>
    </submittedName>
</protein>